<keyword evidence="4" id="KW-1185">Reference proteome</keyword>
<gene>
    <name evidence="3" type="ORF">K1X11_015360</name>
</gene>
<dbReference type="EMBL" id="CP139781">
    <property type="protein sequence ID" value="WRQ86192.1"/>
    <property type="molecule type" value="Genomic_DNA"/>
</dbReference>
<dbReference type="InterPro" id="IPR005546">
    <property type="entry name" value="Autotransporte_beta"/>
</dbReference>
<organism evidence="3 4">
    <name type="scientific">Actomonas aquatica</name>
    <dbReference type="NCBI Taxonomy" id="2866162"/>
    <lineage>
        <taxon>Bacteria</taxon>
        <taxon>Pseudomonadati</taxon>
        <taxon>Verrucomicrobiota</taxon>
        <taxon>Opitutia</taxon>
        <taxon>Opitutales</taxon>
        <taxon>Opitutaceae</taxon>
        <taxon>Actomonas</taxon>
    </lineage>
</organism>
<dbReference type="SUPFAM" id="SSF103515">
    <property type="entry name" value="Autotransporter"/>
    <property type="match status" value="1"/>
</dbReference>
<reference evidence="3 4" key="1">
    <citation type="submission" date="2023-12" db="EMBL/GenBank/DDBJ databases">
        <title>Description of an unclassified Opitutus bacterium of Verrucomicrobiota.</title>
        <authorList>
            <person name="Zhang D.-F."/>
        </authorList>
    </citation>
    <scope>NUCLEOTIDE SEQUENCE [LARGE SCALE GENOMIC DNA]</scope>
    <source>
        <strain evidence="3 4">WL0086</strain>
    </source>
</reference>
<dbReference type="InterPro" id="IPR036709">
    <property type="entry name" value="Autotransporte_beta_dom_sf"/>
</dbReference>
<keyword evidence="1" id="KW-0732">Signal</keyword>
<dbReference type="RefSeq" id="WP_221031121.1">
    <property type="nucleotide sequence ID" value="NZ_CP139781.1"/>
</dbReference>
<evidence type="ECO:0000259" key="2">
    <source>
        <dbReference type="PROSITE" id="PS51208"/>
    </source>
</evidence>
<feature type="signal peptide" evidence="1">
    <location>
        <begin position="1"/>
        <end position="25"/>
    </location>
</feature>
<evidence type="ECO:0000313" key="3">
    <source>
        <dbReference type="EMBL" id="WRQ86192.1"/>
    </source>
</evidence>
<dbReference type="Proteomes" id="UP000738431">
    <property type="component" value="Chromosome"/>
</dbReference>
<dbReference type="SMART" id="SM00869">
    <property type="entry name" value="Autotransporter"/>
    <property type="match status" value="1"/>
</dbReference>
<dbReference type="Pfam" id="PF03797">
    <property type="entry name" value="Autotransporter"/>
    <property type="match status" value="1"/>
</dbReference>
<name>A0ABZ1C463_9BACT</name>
<dbReference type="PROSITE" id="PS51208">
    <property type="entry name" value="AUTOTRANSPORTER"/>
    <property type="match status" value="1"/>
</dbReference>
<protein>
    <submittedName>
        <fullName evidence="3">Autotransporter outer membrane beta-barrel domain-containing protein</fullName>
    </submittedName>
</protein>
<feature type="chain" id="PRO_5046763356" evidence="1">
    <location>
        <begin position="26"/>
        <end position="334"/>
    </location>
</feature>
<evidence type="ECO:0000256" key="1">
    <source>
        <dbReference type="SAM" id="SignalP"/>
    </source>
</evidence>
<accession>A0ABZ1C463</accession>
<proteinExistence type="predicted"/>
<evidence type="ECO:0000313" key="4">
    <source>
        <dbReference type="Proteomes" id="UP000738431"/>
    </source>
</evidence>
<sequence length="334" mass="35465">MKTTRTLRILALGLTGLLMSGALRAQIDNFDSLNGYAAGLEMRLTNWHSDLSTLRSPAQGWTVSVDGEHFERDVDPATDRLKRDNSGQQFALNIGWGTTEWNAGVSVGMTDASSDYEEINSPAPVPTTGSVDTEGVSGRLWVVGKVGAVTIDAALGMAETSYDGIRNSDIGSSMAEFDGSDTFGYVRASYDWAVSDSIVIVPFAGLVWVDSDADGFTEQGTSPDRRIVGDFSTSESNAVFGATIMAAKGNWKPYLTLGYFTELSSDAAVLSVQAINGFDLGQGVVPNASESLFHASLGVDADLGEGWALRGSVDFYTGGDEEQTGLRLSVGRSF</sequence>
<feature type="domain" description="Autotransporter" evidence="2">
    <location>
        <begin position="53"/>
        <end position="334"/>
    </location>
</feature>
<dbReference type="Gene3D" id="2.40.128.130">
    <property type="entry name" value="Autotransporter beta-domain"/>
    <property type="match status" value="1"/>
</dbReference>